<dbReference type="PANTHER" id="PTHR23513:SF6">
    <property type="entry name" value="MAJOR FACILITATOR SUPERFAMILY ASSOCIATED DOMAIN-CONTAINING PROTEIN"/>
    <property type="match status" value="1"/>
</dbReference>
<evidence type="ECO:0000256" key="7">
    <source>
        <dbReference type="SAM" id="Phobius"/>
    </source>
</evidence>
<feature type="transmembrane region" description="Helical" evidence="7">
    <location>
        <begin position="144"/>
        <end position="167"/>
    </location>
</feature>
<feature type="transmembrane region" description="Helical" evidence="7">
    <location>
        <begin position="256"/>
        <end position="274"/>
    </location>
</feature>
<evidence type="ECO:0000313" key="9">
    <source>
        <dbReference type="EMBL" id="RDZ08941.1"/>
    </source>
</evidence>
<keyword evidence="5 7" id="KW-1133">Transmembrane helix</keyword>
<accession>A0A3D8WVJ6</accession>
<dbReference type="PANTHER" id="PTHR23513">
    <property type="entry name" value="INTEGRAL MEMBRANE EFFLUX PROTEIN-RELATED"/>
    <property type="match status" value="1"/>
</dbReference>
<evidence type="ECO:0000256" key="3">
    <source>
        <dbReference type="ARBA" id="ARBA00022475"/>
    </source>
</evidence>
<dbReference type="PROSITE" id="PS50850">
    <property type="entry name" value="MFS"/>
    <property type="match status" value="1"/>
</dbReference>
<dbReference type="RefSeq" id="WP_116077756.1">
    <property type="nucleotide sequence ID" value="NZ_CP187632.1"/>
</dbReference>
<organism evidence="9 10">
    <name type="scientific">Priestia megaterium</name>
    <name type="common">Bacillus megaterium</name>
    <dbReference type="NCBI Taxonomy" id="1404"/>
    <lineage>
        <taxon>Bacteria</taxon>
        <taxon>Bacillati</taxon>
        <taxon>Bacillota</taxon>
        <taxon>Bacilli</taxon>
        <taxon>Bacillales</taxon>
        <taxon>Bacillaceae</taxon>
        <taxon>Priestia</taxon>
    </lineage>
</organism>
<feature type="transmembrane region" description="Helical" evidence="7">
    <location>
        <begin position="46"/>
        <end position="70"/>
    </location>
</feature>
<keyword evidence="6 7" id="KW-0472">Membrane</keyword>
<feature type="transmembrane region" description="Helical" evidence="7">
    <location>
        <begin position="286"/>
        <end position="303"/>
    </location>
</feature>
<dbReference type="GO" id="GO:0005886">
    <property type="term" value="C:plasma membrane"/>
    <property type="evidence" value="ECO:0007669"/>
    <property type="project" value="UniProtKB-SubCell"/>
</dbReference>
<feature type="transmembrane region" description="Helical" evidence="7">
    <location>
        <begin position="77"/>
        <end position="96"/>
    </location>
</feature>
<proteinExistence type="predicted"/>
<keyword evidence="2" id="KW-0813">Transport</keyword>
<dbReference type="EMBL" id="PQWM01000039">
    <property type="protein sequence ID" value="RDZ08941.1"/>
    <property type="molecule type" value="Genomic_DNA"/>
</dbReference>
<evidence type="ECO:0000259" key="8">
    <source>
        <dbReference type="PROSITE" id="PS50850"/>
    </source>
</evidence>
<dbReference type="Gene3D" id="1.20.1250.20">
    <property type="entry name" value="MFS general substrate transporter like domains"/>
    <property type="match status" value="1"/>
</dbReference>
<evidence type="ECO:0000256" key="6">
    <source>
        <dbReference type="ARBA" id="ARBA00023136"/>
    </source>
</evidence>
<feature type="transmembrane region" description="Helical" evidence="7">
    <location>
        <begin position="374"/>
        <end position="392"/>
    </location>
</feature>
<dbReference type="InterPro" id="IPR010290">
    <property type="entry name" value="TM_effector"/>
</dbReference>
<feature type="transmembrane region" description="Helical" evidence="7">
    <location>
        <begin position="12"/>
        <end position="34"/>
    </location>
</feature>
<dbReference type="AlphaFoldDB" id="A0A3D8WVJ6"/>
<dbReference type="SUPFAM" id="SSF103473">
    <property type="entry name" value="MFS general substrate transporter"/>
    <property type="match status" value="1"/>
</dbReference>
<dbReference type="Proteomes" id="UP000256519">
    <property type="component" value="Unassembled WGS sequence"/>
</dbReference>
<dbReference type="Pfam" id="PF05977">
    <property type="entry name" value="MFS_3"/>
    <property type="match status" value="1"/>
</dbReference>
<feature type="transmembrane region" description="Helical" evidence="7">
    <location>
        <begin position="102"/>
        <end position="123"/>
    </location>
</feature>
<evidence type="ECO:0000313" key="10">
    <source>
        <dbReference type="Proteomes" id="UP000256519"/>
    </source>
</evidence>
<evidence type="ECO:0000256" key="5">
    <source>
        <dbReference type="ARBA" id="ARBA00022989"/>
    </source>
</evidence>
<keyword evidence="3" id="KW-1003">Cell membrane</keyword>
<feature type="transmembrane region" description="Helical" evidence="7">
    <location>
        <begin position="309"/>
        <end position="330"/>
    </location>
</feature>
<comment type="subcellular location">
    <subcellularLocation>
        <location evidence="1">Cell membrane</location>
        <topology evidence="1">Multi-pass membrane protein</topology>
    </subcellularLocation>
</comment>
<evidence type="ECO:0000256" key="4">
    <source>
        <dbReference type="ARBA" id="ARBA00022692"/>
    </source>
</evidence>
<gene>
    <name evidence="9" type="ORF">C3744_25220</name>
</gene>
<feature type="transmembrane region" description="Helical" evidence="7">
    <location>
        <begin position="173"/>
        <end position="191"/>
    </location>
</feature>
<dbReference type="CDD" id="cd06173">
    <property type="entry name" value="MFS_MefA_like"/>
    <property type="match status" value="1"/>
</dbReference>
<name>A0A3D8WVJ6_PRIMG</name>
<feature type="domain" description="Major facilitator superfamily (MFS) profile" evidence="8">
    <location>
        <begin position="12"/>
        <end position="399"/>
    </location>
</feature>
<dbReference type="GO" id="GO:0022857">
    <property type="term" value="F:transmembrane transporter activity"/>
    <property type="evidence" value="ECO:0007669"/>
    <property type="project" value="InterPro"/>
</dbReference>
<dbReference type="InterPro" id="IPR020846">
    <property type="entry name" value="MFS_dom"/>
</dbReference>
<comment type="caution">
    <text evidence="9">The sequence shown here is derived from an EMBL/GenBank/DDBJ whole genome shotgun (WGS) entry which is preliminary data.</text>
</comment>
<evidence type="ECO:0000256" key="1">
    <source>
        <dbReference type="ARBA" id="ARBA00004651"/>
    </source>
</evidence>
<reference evidence="9 10" key="1">
    <citation type="journal article" date="2018" name="Appl. Environ. Microbiol.">
        <title>Antimicrobial susceptibility testing and tentative epidemiological cut-off values of five Bacillus species relevant for use as animal feed additives or for plant protection.</title>
        <authorList>
            <person name="Agerso Y."/>
            <person name="Stuer-Lauridsen B."/>
            <person name="Bjerre K."/>
            <person name="Jensen M.G."/>
            <person name="Johansen E."/>
            <person name="Bennedsen M."/>
            <person name="Brockmann E."/>
            <person name="Nielsen B."/>
        </authorList>
    </citation>
    <scope>NUCLEOTIDE SEQUENCE [LARGE SCALE GENOMIC DNA]</scope>
    <source>
        <strain evidence="9 10">CHCC20162</strain>
    </source>
</reference>
<sequence>MLKSYEVLKNRDFLCLFLSATTSKLGTSFFQIALPLLVYDLTKSPSLMALTFVLEITPQVLFSLLGGALADRISKKYILLIGDIISAILIIIIPLAASINVLGIWIVYVIAFLISAVSAFYHPSFESVIPEILEGENLIQGNSLFKLSETITTFAGPSIAGILIALVGTHNLLYFNFFTYFLSGIFISLITKKYKSQNPVNSSIMNSIAEGVKYVINTKKILIGTILIFLINVGYGAMEALFMFHLKDNLHLSAQYIGLIFSLQTLGSFVAIYAANKLNKLPRGNIIIYCGVIIGLGQTILTFSNTAVILLILCRIVIVGSVTLLAINWFTLRQEIVPSTLLGRVISSTRMLAFLALPISGMLAGIAAEYISVSLIFISAGILTIVASLIGIKTSLFETQQSIDQPINSSNK</sequence>
<feature type="transmembrane region" description="Helical" evidence="7">
    <location>
        <begin position="221"/>
        <end position="244"/>
    </location>
</feature>
<protein>
    <submittedName>
        <fullName evidence="9">MFS transporter</fullName>
    </submittedName>
</protein>
<keyword evidence="4 7" id="KW-0812">Transmembrane</keyword>
<feature type="transmembrane region" description="Helical" evidence="7">
    <location>
        <begin position="351"/>
        <end position="368"/>
    </location>
</feature>
<evidence type="ECO:0000256" key="2">
    <source>
        <dbReference type="ARBA" id="ARBA00022448"/>
    </source>
</evidence>
<dbReference type="InterPro" id="IPR036259">
    <property type="entry name" value="MFS_trans_sf"/>
</dbReference>